<dbReference type="Pfam" id="PF03564">
    <property type="entry name" value="DUF1759"/>
    <property type="match status" value="1"/>
</dbReference>
<accession>A0A7R8UWD0</accession>
<organism evidence="1 2">
    <name type="scientific">Hermetia illucens</name>
    <name type="common">Black soldier fly</name>
    <dbReference type="NCBI Taxonomy" id="343691"/>
    <lineage>
        <taxon>Eukaryota</taxon>
        <taxon>Metazoa</taxon>
        <taxon>Ecdysozoa</taxon>
        <taxon>Arthropoda</taxon>
        <taxon>Hexapoda</taxon>
        <taxon>Insecta</taxon>
        <taxon>Pterygota</taxon>
        <taxon>Neoptera</taxon>
        <taxon>Endopterygota</taxon>
        <taxon>Diptera</taxon>
        <taxon>Brachycera</taxon>
        <taxon>Stratiomyomorpha</taxon>
        <taxon>Stratiomyidae</taxon>
        <taxon>Hermetiinae</taxon>
        <taxon>Hermetia</taxon>
    </lineage>
</organism>
<reference evidence="1 2" key="1">
    <citation type="submission" date="2020-11" db="EMBL/GenBank/DDBJ databases">
        <authorList>
            <person name="Wallbank WR R."/>
            <person name="Pardo Diaz C."/>
            <person name="Kozak K."/>
            <person name="Martin S."/>
            <person name="Jiggins C."/>
            <person name="Moest M."/>
            <person name="Warren A I."/>
            <person name="Generalovic N T."/>
            <person name="Byers J.R.P. K."/>
            <person name="Montejo-Kovacevich G."/>
            <person name="Yen C E."/>
        </authorList>
    </citation>
    <scope>NUCLEOTIDE SEQUENCE [LARGE SCALE GENOMIC DNA]</scope>
</reference>
<sequence>MSELLKQKSMDICAKLQRFGKFLENMDEKSFEEIELRLNDIKELKQKFESVHEKLKEIGESDENEMELFEEKYYENISLATQNLNRRNSELSVSPLRFHSTTMESSARRERSVKLPKISLPKFDGDISNWPSFRDRYESLVHKNELLNPVDKFAYLRSVLIGEAFKSVDDLSVTNNNYDLAWKTLL</sequence>
<proteinExistence type="predicted"/>
<dbReference type="PANTHER" id="PTHR22954:SF3">
    <property type="entry name" value="PROTEIN CBG08539"/>
    <property type="match status" value="1"/>
</dbReference>
<name>A0A7R8UWD0_HERIL</name>
<evidence type="ECO:0000313" key="2">
    <source>
        <dbReference type="Proteomes" id="UP000594454"/>
    </source>
</evidence>
<evidence type="ECO:0000313" key="1">
    <source>
        <dbReference type="EMBL" id="CAD7088258.1"/>
    </source>
</evidence>
<dbReference type="InterPro" id="IPR005312">
    <property type="entry name" value="DUF1759"/>
</dbReference>
<dbReference type="Proteomes" id="UP000594454">
    <property type="component" value="Chromosome 4"/>
</dbReference>
<dbReference type="AlphaFoldDB" id="A0A7R8UWD0"/>
<dbReference type="InParanoid" id="A0A7R8UWD0"/>
<protein>
    <submittedName>
        <fullName evidence="1">Uncharacterized protein</fullName>
    </submittedName>
</protein>
<dbReference type="PANTHER" id="PTHR22954">
    <property type="entry name" value="RETROVIRAL PROTEASE-RELATED"/>
    <property type="match status" value="1"/>
</dbReference>
<dbReference type="EMBL" id="LR899012">
    <property type="protein sequence ID" value="CAD7088258.1"/>
    <property type="molecule type" value="Genomic_DNA"/>
</dbReference>
<keyword evidence="2" id="KW-1185">Reference proteome</keyword>
<gene>
    <name evidence="1" type="ORF">HERILL_LOCUS10902</name>
</gene>